<dbReference type="EMBL" id="CP036261">
    <property type="protein sequence ID" value="QDS89740.1"/>
    <property type="molecule type" value="Genomic_DNA"/>
</dbReference>
<dbReference type="Gene3D" id="3.40.30.10">
    <property type="entry name" value="Glutaredoxin"/>
    <property type="match status" value="1"/>
</dbReference>
<dbReference type="SUPFAM" id="SSF52833">
    <property type="entry name" value="Thioredoxin-like"/>
    <property type="match status" value="1"/>
</dbReference>
<dbReference type="InterPro" id="IPR050553">
    <property type="entry name" value="Thioredoxin_ResA/DsbE_sf"/>
</dbReference>
<evidence type="ECO:0000259" key="2">
    <source>
        <dbReference type="PROSITE" id="PS51352"/>
    </source>
</evidence>
<feature type="signal peptide" evidence="1">
    <location>
        <begin position="1"/>
        <end position="20"/>
    </location>
</feature>
<keyword evidence="1" id="KW-0732">Signal</keyword>
<dbReference type="PANTHER" id="PTHR42852">
    <property type="entry name" value="THIOL:DISULFIDE INTERCHANGE PROTEIN DSBE"/>
    <property type="match status" value="1"/>
</dbReference>
<evidence type="ECO:0000313" key="4">
    <source>
        <dbReference type="Proteomes" id="UP000319557"/>
    </source>
</evidence>
<sequence precursor="true">MKSLFAIAMVAVAAATAARADDSLTAAADDLVPRYFLAMVHAPEVHAELELSEAQIADLENVFQSVDSAWFQSRLLPADQQNKIIDRTELPVRKWFADNTSAKQQQRLKQLECYSQGVRMLLTDEVATQLDIDRGQQTKLIALAKTCRDLEQRLQKAVAAKQPTDDLTEKLQKAVAVEREGYKQVLKTQQIQKLGQVLGEPFDTGQLKRTYPMAPEFVAVEHWLNSPPLQIRELKGKVVLVHFYAFQCHNCHANFAHYQRWHRELRDKGVVVVGIQTPETSRERDPKAVLAAAVDRQLEFPILVDLGSQNWRAWGNTMWPTVYVVDKQGYIRHWWQGELNWQGATGDKTIEDLVEQLLQEG</sequence>
<organism evidence="3 4">
    <name type="scientific">Rosistilla ulvae</name>
    <dbReference type="NCBI Taxonomy" id="1930277"/>
    <lineage>
        <taxon>Bacteria</taxon>
        <taxon>Pseudomonadati</taxon>
        <taxon>Planctomycetota</taxon>
        <taxon>Planctomycetia</taxon>
        <taxon>Pirellulales</taxon>
        <taxon>Pirellulaceae</taxon>
        <taxon>Rosistilla</taxon>
    </lineage>
</organism>
<dbReference type="OrthoDB" id="9799230at2"/>
<dbReference type="Proteomes" id="UP000319557">
    <property type="component" value="Chromosome"/>
</dbReference>
<dbReference type="InterPro" id="IPR036249">
    <property type="entry name" value="Thioredoxin-like_sf"/>
</dbReference>
<dbReference type="InterPro" id="IPR000866">
    <property type="entry name" value="AhpC/TSA"/>
</dbReference>
<keyword evidence="4" id="KW-1185">Reference proteome</keyword>
<evidence type="ECO:0000313" key="3">
    <source>
        <dbReference type="EMBL" id="QDS89740.1"/>
    </source>
</evidence>
<protein>
    <submittedName>
        <fullName evidence="3">Thiol-disulfide oxidoreductase YkuV</fullName>
        <ecNumber evidence="3">1.8.-.-</ecNumber>
    </submittedName>
</protein>
<proteinExistence type="predicted"/>
<dbReference type="GO" id="GO:0016491">
    <property type="term" value="F:oxidoreductase activity"/>
    <property type="evidence" value="ECO:0007669"/>
    <property type="project" value="UniProtKB-KW"/>
</dbReference>
<evidence type="ECO:0000256" key="1">
    <source>
        <dbReference type="SAM" id="SignalP"/>
    </source>
</evidence>
<reference evidence="3 4" key="1">
    <citation type="submission" date="2019-02" db="EMBL/GenBank/DDBJ databases">
        <title>Deep-cultivation of Planctomycetes and their phenomic and genomic characterization uncovers novel biology.</title>
        <authorList>
            <person name="Wiegand S."/>
            <person name="Jogler M."/>
            <person name="Boedeker C."/>
            <person name="Pinto D."/>
            <person name="Vollmers J."/>
            <person name="Rivas-Marin E."/>
            <person name="Kohn T."/>
            <person name="Peeters S.H."/>
            <person name="Heuer A."/>
            <person name="Rast P."/>
            <person name="Oberbeckmann S."/>
            <person name="Bunk B."/>
            <person name="Jeske O."/>
            <person name="Meyerdierks A."/>
            <person name="Storesund J.E."/>
            <person name="Kallscheuer N."/>
            <person name="Luecker S."/>
            <person name="Lage O.M."/>
            <person name="Pohl T."/>
            <person name="Merkel B.J."/>
            <person name="Hornburger P."/>
            <person name="Mueller R.-W."/>
            <person name="Bruemmer F."/>
            <person name="Labrenz M."/>
            <person name="Spormann A.M."/>
            <person name="Op den Camp H."/>
            <person name="Overmann J."/>
            <person name="Amann R."/>
            <person name="Jetten M.S.M."/>
            <person name="Mascher T."/>
            <person name="Medema M.H."/>
            <person name="Devos D.P."/>
            <person name="Kaster A.-K."/>
            <person name="Ovreas L."/>
            <person name="Rohde M."/>
            <person name="Galperin M.Y."/>
            <person name="Jogler C."/>
        </authorList>
    </citation>
    <scope>NUCLEOTIDE SEQUENCE [LARGE SCALE GENOMIC DNA]</scope>
    <source>
        <strain evidence="3 4">EC9</strain>
    </source>
</reference>
<gene>
    <name evidence="3" type="primary">ykuV</name>
    <name evidence="3" type="ORF">EC9_39400</name>
</gene>
<dbReference type="RefSeq" id="WP_145347638.1">
    <property type="nucleotide sequence ID" value="NZ_CP036261.1"/>
</dbReference>
<dbReference type="InterPro" id="IPR013766">
    <property type="entry name" value="Thioredoxin_domain"/>
</dbReference>
<feature type="chain" id="PRO_5021843596" evidence="1">
    <location>
        <begin position="21"/>
        <end position="361"/>
    </location>
</feature>
<dbReference type="AlphaFoldDB" id="A0A517M4D8"/>
<dbReference type="EC" id="1.8.-.-" evidence="3"/>
<dbReference type="PANTHER" id="PTHR42852:SF13">
    <property type="entry name" value="PROTEIN DIPZ"/>
    <property type="match status" value="1"/>
</dbReference>
<keyword evidence="3" id="KW-0560">Oxidoreductase</keyword>
<dbReference type="KEGG" id="ruv:EC9_39400"/>
<feature type="domain" description="Thioredoxin" evidence="2">
    <location>
        <begin position="208"/>
        <end position="359"/>
    </location>
</feature>
<dbReference type="GO" id="GO:0016209">
    <property type="term" value="F:antioxidant activity"/>
    <property type="evidence" value="ECO:0007669"/>
    <property type="project" value="InterPro"/>
</dbReference>
<name>A0A517M4D8_9BACT</name>
<dbReference type="Pfam" id="PF00578">
    <property type="entry name" value="AhpC-TSA"/>
    <property type="match status" value="1"/>
</dbReference>
<accession>A0A517M4D8</accession>
<dbReference type="PROSITE" id="PS51352">
    <property type="entry name" value="THIOREDOXIN_2"/>
    <property type="match status" value="1"/>
</dbReference>